<evidence type="ECO:0000256" key="9">
    <source>
        <dbReference type="ARBA" id="ARBA00048995"/>
    </source>
</evidence>
<evidence type="ECO:0000256" key="12">
    <source>
        <dbReference type="PROSITE-ProRule" id="PRU10112"/>
    </source>
</evidence>
<feature type="active site" evidence="10 12">
    <location>
        <position position="723"/>
    </location>
</feature>
<comment type="cofactor">
    <cofactor evidence="1 10">
        <name>Mg(2+)</name>
        <dbReference type="ChEBI" id="CHEBI:18420"/>
    </cofactor>
</comment>
<evidence type="ECO:0000256" key="2">
    <source>
        <dbReference type="ARBA" id="ARBA00003670"/>
    </source>
</evidence>
<reference evidence="15" key="1">
    <citation type="submission" date="2016-01" db="EMBL/GenBank/DDBJ databases">
        <authorList>
            <person name="Peeters Charlotte."/>
        </authorList>
    </citation>
    <scope>NUCLEOTIDE SEQUENCE [LARGE SCALE GENOMIC DNA]</scope>
</reference>
<keyword evidence="15" id="KW-1185">Reference proteome</keyword>
<evidence type="ECO:0000256" key="4">
    <source>
        <dbReference type="ARBA" id="ARBA00012305"/>
    </source>
</evidence>
<dbReference type="InterPro" id="IPR018129">
    <property type="entry name" value="PEP_COase_Lys_AS"/>
</dbReference>
<dbReference type="SUPFAM" id="SSF51621">
    <property type="entry name" value="Phosphoenolpyruvate/pyruvate domain"/>
    <property type="match status" value="1"/>
</dbReference>
<sequence>MPRLAVAGLTHGRSRGPRFSVRCGAHPGLPHYVVDVPWLRSFREEPNVTSSGSARPARRNAALPQSSSSDAPRTASSPIVTTKAATAAKASKAAIAPKPRPGIKTAAKRVATKVPRGNGAAVAKSAKPVKTTSRTRDDKDRPLFEDIRFLGRLLGEVLREQEGDAVFDVVEAIRQTAVKFRREDDVEASQTLEKKLRALSPEQTVSVVRAFSYFSHLANIAEDRHHNRRRRIHALAGSGSQPGTIAYAIERMREYKNISATRKQLEKFFGDALIVPVLTAHPTEVSRKSILDAQHDIARLLAERDQELTARERAQNEAVLRARVTSLWQTRMLRDARLSVADEIDNALSYYRATFLAEIPALYADIEGALAEHGLPVRLPPFFQMGSWIGGDRDGNPFVTGETLETAITRQAIVIFEHYLEETHKLGAELSVSNLLAGSSDALKALADASPDQSPHRTDEPYRRALIGMYTRLAASARVRLGEGVVTVRSAGPGARQIRATPYADASEFVRDLHVLIDSLAEHHGASMSILRLSPLARAAEVFGFHLASIDLRQSSDIHEAVVSELLARAGVEADYAALTEEQKREVLLKELAQPRPLRLPYAQYSDLAKSELGVLEAARETRAKFGARAVRNYIISHTETVSDLLEVMLLQKETGVLQGYLGAKDDSPHDGLMVIPLFETIADLRNAPVIMGEFFALPGIDKLIENQGNEQEVMLGYSDSNKDGGFLTSNWELYRAELALVALFKERGTTLRLFHGRGGTVGRGGGPTYQAILSQPPGTVDGQIRLTEQGEVIASKFGNPEIGRRNLETVVAATLEASLLPHENAPAQLPQFESTMQTLSDSAMAAYRALVYETPGFTDYFFLSTPISEIAELNIGSRPASRKLQDPKQRKIEDLRAIPWGFSWGQCRLLLTGWYGFGSAVTAYLDKAGSDDERAKRLATLRKMHKTWPFFKNLLSNMDMVLAKTDLAVASRYAQLVTDKKLRKTVFDKIVAEHERTSNVLAEITGKGERLSDNPLLARSIKNRFPYLDPLNHLQVELLKRHRAGDQNVRLRRGIHLTINGIAAGLRNTG</sequence>
<feature type="compositionally biased region" description="Low complexity" evidence="13">
    <location>
        <begin position="66"/>
        <end position="80"/>
    </location>
</feature>
<evidence type="ECO:0000256" key="8">
    <source>
        <dbReference type="ARBA" id="ARBA00023300"/>
    </source>
</evidence>
<evidence type="ECO:0000313" key="14">
    <source>
        <dbReference type="EMBL" id="SAK40085.1"/>
    </source>
</evidence>
<dbReference type="AlphaFoldDB" id="A0A157Z3E6"/>
<feature type="region of interest" description="Disordered" evidence="13">
    <location>
        <begin position="46"/>
        <end position="80"/>
    </location>
</feature>
<evidence type="ECO:0000256" key="11">
    <source>
        <dbReference type="PROSITE-ProRule" id="PRU10111"/>
    </source>
</evidence>
<feature type="region of interest" description="Disordered" evidence="13">
    <location>
        <begin position="116"/>
        <end position="137"/>
    </location>
</feature>
<evidence type="ECO:0000313" key="15">
    <source>
        <dbReference type="Proteomes" id="UP000054624"/>
    </source>
</evidence>
<dbReference type="Proteomes" id="UP000054624">
    <property type="component" value="Unassembled WGS sequence"/>
</dbReference>
<protein>
    <recommendedName>
        <fullName evidence="5 10">Phosphoenolpyruvate carboxylase</fullName>
        <shortName evidence="10">PEPC</shortName>
        <shortName evidence="10">PEPCase</shortName>
        <ecNumber evidence="4 10">4.1.1.31</ecNumber>
    </recommendedName>
</protein>
<dbReference type="Pfam" id="PF00311">
    <property type="entry name" value="PEPcase"/>
    <property type="match status" value="1"/>
</dbReference>
<proteinExistence type="inferred from homology"/>
<dbReference type="EC" id="4.1.1.31" evidence="4 10"/>
<comment type="similarity">
    <text evidence="3 10">Belongs to the PEPCase type 1 family.</text>
</comment>
<feature type="active site" evidence="10 11">
    <location>
        <position position="281"/>
    </location>
</feature>
<dbReference type="NCBIfam" id="NF000584">
    <property type="entry name" value="PRK00009.1"/>
    <property type="match status" value="1"/>
</dbReference>
<organism evidence="14 15">
    <name type="scientific">Caballeronia temeraria</name>
    <dbReference type="NCBI Taxonomy" id="1777137"/>
    <lineage>
        <taxon>Bacteria</taxon>
        <taxon>Pseudomonadati</taxon>
        <taxon>Pseudomonadota</taxon>
        <taxon>Betaproteobacteria</taxon>
        <taxon>Burkholderiales</taxon>
        <taxon>Burkholderiaceae</taxon>
        <taxon>Caballeronia</taxon>
    </lineage>
</organism>
<dbReference type="GO" id="GO:0006099">
    <property type="term" value="P:tricarboxylic acid cycle"/>
    <property type="evidence" value="ECO:0007669"/>
    <property type="project" value="InterPro"/>
</dbReference>
<evidence type="ECO:0000256" key="7">
    <source>
        <dbReference type="ARBA" id="ARBA00023239"/>
    </source>
</evidence>
<evidence type="ECO:0000256" key="10">
    <source>
        <dbReference type="HAMAP-Rule" id="MF_00595"/>
    </source>
</evidence>
<dbReference type="GO" id="GO:0005829">
    <property type="term" value="C:cytosol"/>
    <property type="evidence" value="ECO:0007669"/>
    <property type="project" value="TreeGrafter"/>
</dbReference>
<evidence type="ECO:0000256" key="5">
    <source>
        <dbReference type="ARBA" id="ARBA00022419"/>
    </source>
</evidence>
<dbReference type="InterPro" id="IPR033129">
    <property type="entry name" value="PEPCASE_His_AS"/>
</dbReference>
<evidence type="ECO:0000256" key="3">
    <source>
        <dbReference type="ARBA" id="ARBA00008346"/>
    </source>
</evidence>
<dbReference type="InterPro" id="IPR021135">
    <property type="entry name" value="PEP_COase"/>
</dbReference>
<dbReference type="STRING" id="1777137.AWB76_00139"/>
<keyword evidence="7 10" id="KW-0456">Lyase</keyword>
<dbReference type="InterPro" id="IPR022805">
    <property type="entry name" value="PEP_COase_bac/pln-type"/>
</dbReference>
<accession>A0A157Z3E6</accession>
<keyword evidence="6 10" id="KW-0460">Magnesium</keyword>
<dbReference type="GO" id="GO:0000287">
    <property type="term" value="F:magnesium ion binding"/>
    <property type="evidence" value="ECO:0007669"/>
    <property type="project" value="UniProtKB-UniRule"/>
</dbReference>
<gene>
    <name evidence="10" type="primary">ppc</name>
    <name evidence="14" type="ORF">AWB76_00139</name>
</gene>
<dbReference type="GO" id="GO:0006107">
    <property type="term" value="P:oxaloacetate metabolic process"/>
    <property type="evidence" value="ECO:0007669"/>
    <property type="project" value="UniProtKB-UniRule"/>
</dbReference>
<dbReference type="GO" id="GO:0008964">
    <property type="term" value="F:phosphoenolpyruvate carboxylase activity"/>
    <property type="evidence" value="ECO:0007669"/>
    <property type="project" value="UniProtKB-UniRule"/>
</dbReference>
<keyword evidence="8 10" id="KW-0120">Carbon dioxide fixation</keyword>
<dbReference type="Gene3D" id="1.20.1440.90">
    <property type="entry name" value="Phosphoenolpyruvate/pyruvate domain"/>
    <property type="match status" value="1"/>
</dbReference>
<comment type="catalytic activity">
    <reaction evidence="9 10">
        <text>oxaloacetate + phosphate = phosphoenolpyruvate + hydrogencarbonate</text>
        <dbReference type="Rhea" id="RHEA:28370"/>
        <dbReference type="ChEBI" id="CHEBI:16452"/>
        <dbReference type="ChEBI" id="CHEBI:17544"/>
        <dbReference type="ChEBI" id="CHEBI:43474"/>
        <dbReference type="ChEBI" id="CHEBI:58702"/>
        <dbReference type="EC" id="4.1.1.31"/>
    </reaction>
</comment>
<comment type="function">
    <text evidence="2 10">Forms oxaloacetate, a four-carbon dicarboxylic acid source for the tricarboxylic acid cycle.</text>
</comment>
<evidence type="ECO:0000256" key="6">
    <source>
        <dbReference type="ARBA" id="ARBA00022842"/>
    </source>
</evidence>
<dbReference type="GO" id="GO:0015977">
    <property type="term" value="P:carbon fixation"/>
    <property type="evidence" value="ECO:0007669"/>
    <property type="project" value="UniProtKB-UniRule"/>
</dbReference>
<evidence type="ECO:0000256" key="1">
    <source>
        <dbReference type="ARBA" id="ARBA00001946"/>
    </source>
</evidence>
<comment type="subunit">
    <text evidence="10">Homotetramer.</text>
</comment>
<dbReference type="InterPro" id="IPR015813">
    <property type="entry name" value="Pyrv/PenolPyrv_kinase-like_dom"/>
</dbReference>
<dbReference type="PANTHER" id="PTHR30523:SF6">
    <property type="entry name" value="PHOSPHOENOLPYRUVATE CARBOXYLASE"/>
    <property type="match status" value="1"/>
</dbReference>
<dbReference type="HAMAP" id="MF_00595">
    <property type="entry name" value="PEPcase_type1"/>
    <property type="match status" value="1"/>
</dbReference>
<name>A0A157Z3E6_9BURK</name>
<dbReference type="PROSITE" id="PS00393">
    <property type="entry name" value="PEPCASE_2"/>
    <property type="match status" value="1"/>
</dbReference>
<evidence type="ECO:0000256" key="13">
    <source>
        <dbReference type="SAM" id="MobiDB-lite"/>
    </source>
</evidence>
<dbReference type="PANTHER" id="PTHR30523">
    <property type="entry name" value="PHOSPHOENOLPYRUVATE CARBOXYLASE"/>
    <property type="match status" value="1"/>
</dbReference>
<dbReference type="EMBL" id="FCOI02000001">
    <property type="protein sequence ID" value="SAK40085.1"/>
    <property type="molecule type" value="Genomic_DNA"/>
</dbReference>
<dbReference type="PROSITE" id="PS00781">
    <property type="entry name" value="PEPCASE_1"/>
    <property type="match status" value="1"/>
</dbReference>
<dbReference type="PRINTS" id="PR00150">
    <property type="entry name" value="PEPCARBXLASE"/>
</dbReference>